<sequence>MMISASPYVRYGLALVGALFFLHLVGQLISDRYAHHTSLDSAKVRLGLKERPAEMWAAGHKLYPWEAPQPEMFEDEEGFNATRAQEDKVRATFVMLARNSDVWGAVESIRGLEDRFNRRYHYDWTFLNEEPFSDEFKRHTSGVASGKTRYGLIPKDDWLEGFPSWVNETRARAAISEMGKQPIPYGGSIPYRHMCRYQSGKFFRHELLKGYEYYWRVEPDVKFYCDIVEDPFVTMKRLDKSYGFVVSLYEYQATIPTLWQTTKAFIDANPEYVAKPNLMEWISNDGGKTYNGCHFWSNFEIARLDFWQGPAYSKYFEHLDKAGGFFYERWGDAPVHSLAAALFLHPNQTHFFSNIGYFHNPFAHCPLPGNGVKCACSTSTQDPPTGPAFETHGYSCTPKWKKLTGYKGGTPFAAHG</sequence>
<dbReference type="FunFam" id="3.90.550.10:FF:000051">
    <property type="entry name" value="Alpha-1,2-mannosyltransferase (Ktr4)"/>
    <property type="match status" value="1"/>
</dbReference>
<dbReference type="GO" id="GO:0000026">
    <property type="term" value="F:alpha-1,2-mannosyltransferase activity"/>
    <property type="evidence" value="ECO:0007669"/>
    <property type="project" value="TreeGrafter"/>
</dbReference>
<comment type="caution">
    <text evidence="3">The sequence shown here is derived from an EMBL/GenBank/DDBJ whole genome shotgun (WGS) entry which is preliminary data.</text>
</comment>
<dbReference type="AlphaFoldDB" id="A0AAV5GF86"/>
<accession>A0AAV5GF86</accession>
<dbReference type="EMBL" id="BQKY01000003">
    <property type="protein sequence ID" value="GJN88301.1"/>
    <property type="molecule type" value="Genomic_DNA"/>
</dbReference>
<dbReference type="SUPFAM" id="SSF53448">
    <property type="entry name" value="Nucleotide-diphospho-sugar transferases"/>
    <property type="match status" value="1"/>
</dbReference>
<dbReference type="Pfam" id="PF01793">
    <property type="entry name" value="Glyco_transf_15"/>
    <property type="match status" value="1"/>
</dbReference>
<dbReference type="GO" id="GO:0006493">
    <property type="term" value="P:protein O-linked glycosylation"/>
    <property type="evidence" value="ECO:0007669"/>
    <property type="project" value="TreeGrafter"/>
</dbReference>
<evidence type="ECO:0000256" key="1">
    <source>
        <dbReference type="ARBA" id="ARBA00007677"/>
    </source>
</evidence>
<dbReference type="InterPro" id="IPR029044">
    <property type="entry name" value="Nucleotide-diphossugar_trans"/>
</dbReference>
<dbReference type="GO" id="GO:0005794">
    <property type="term" value="C:Golgi apparatus"/>
    <property type="evidence" value="ECO:0007669"/>
    <property type="project" value="TreeGrafter"/>
</dbReference>
<dbReference type="Proteomes" id="UP001342314">
    <property type="component" value="Unassembled WGS sequence"/>
</dbReference>
<proteinExistence type="inferred from homology"/>
<dbReference type="GO" id="GO:0016020">
    <property type="term" value="C:membrane"/>
    <property type="evidence" value="ECO:0007669"/>
    <property type="project" value="InterPro"/>
</dbReference>
<evidence type="ECO:0000313" key="3">
    <source>
        <dbReference type="EMBL" id="GJN88301.1"/>
    </source>
</evidence>
<name>A0AAV5GF86_9BASI</name>
<dbReference type="PANTHER" id="PTHR31121">
    <property type="entry name" value="ALPHA-1,2 MANNOSYLTRANSFERASE KTR1"/>
    <property type="match status" value="1"/>
</dbReference>
<keyword evidence="4" id="KW-1185">Reference proteome</keyword>
<organism evidence="3 4">
    <name type="scientific">Rhodotorula paludigena</name>
    <dbReference type="NCBI Taxonomy" id="86838"/>
    <lineage>
        <taxon>Eukaryota</taxon>
        <taxon>Fungi</taxon>
        <taxon>Dikarya</taxon>
        <taxon>Basidiomycota</taxon>
        <taxon>Pucciniomycotina</taxon>
        <taxon>Microbotryomycetes</taxon>
        <taxon>Sporidiobolales</taxon>
        <taxon>Sporidiobolaceae</taxon>
        <taxon>Rhodotorula</taxon>
    </lineage>
</organism>
<evidence type="ECO:0000313" key="4">
    <source>
        <dbReference type="Proteomes" id="UP001342314"/>
    </source>
</evidence>
<dbReference type="GO" id="GO:0006487">
    <property type="term" value="P:protein N-linked glycosylation"/>
    <property type="evidence" value="ECO:0007669"/>
    <property type="project" value="TreeGrafter"/>
</dbReference>
<dbReference type="InterPro" id="IPR002685">
    <property type="entry name" value="Glyco_trans_15"/>
</dbReference>
<keyword evidence="2" id="KW-0808">Transferase</keyword>
<dbReference type="PANTHER" id="PTHR31121:SF6">
    <property type="entry name" value="ALPHA-1,2 MANNOSYLTRANSFERASE KTR1"/>
    <property type="match status" value="1"/>
</dbReference>
<comment type="similarity">
    <text evidence="1">Belongs to the glycosyltransferase 15 family.</text>
</comment>
<protein>
    <submittedName>
        <fullName evidence="3">Uncharacterized protein</fullName>
    </submittedName>
</protein>
<evidence type="ECO:0000256" key="2">
    <source>
        <dbReference type="ARBA" id="ARBA00022679"/>
    </source>
</evidence>
<gene>
    <name evidence="3" type="ORF">Rhopal_001266-T1</name>
</gene>
<reference evidence="3 4" key="1">
    <citation type="submission" date="2021-12" db="EMBL/GenBank/DDBJ databases">
        <title>High titer production of polyol ester of fatty acids by Rhodotorula paludigena BS15 towards product separation-free biomass refinery.</title>
        <authorList>
            <person name="Mano J."/>
            <person name="Ono H."/>
            <person name="Tanaka T."/>
            <person name="Naito K."/>
            <person name="Sushida H."/>
            <person name="Ike M."/>
            <person name="Tokuyasu K."/>
            <person name="Kitaoka M."/>
        </authorList>
    </citation>
    <scope>NUCLEOTIDE SEQUENCE [LARGE SCALE GENOMIC DNA]</scope>
    <source>
        <strain evidence="3 4">BS15</strain>
    </source>
</reference>
<dbReference type="GO" id="GO:0000032">
    <property type="term" value="P:cell wall mannoprotein biosynthetic process"/>
    <property type="evidence" value="ECO:0007669"/>
    <property type="project" value="TreeGrafter"/>
</dbReference>
<dbReference type="Gene3D" id="3.90.550.10">
    <property type="entry name" value="Spore Coat Polysaccharide Biosynthesis Protein SpsA, Chain A"/>
    <property type="match status" value="1"/>
</dbReference>